<dbReference type="InterPro" id="IPR011009">
    <property type="entry name" value="Kinase-like_dom_sf"/>
</dbReference>
<dbReference type="STRING" id="418702.BJN45_09100"/>
<accession>A0A1R1I4C0</accession>
<gene>
    <name evidence="1" type="ORF">BJN45_09100</name>
</gene>
<dbReference type="RefSeq" id="WP_076094425.1">
    <property type="nucleotide sequence ID" value="NZ_MTHD01000003.1"/>
</dbReference>
<sequence>MTSHWHFNPAYADREPCAVFRSIAQVFSLNGELVTTDPESEVLRVRAGQTLYYVKRYTIGRRKLARRWFGLRDVFGPQRAVKEWQNLLRFRAWGIPTASLVAYGQERRFGRFVRAALVTEALPDTVDLAELAIVRDPRLSDRTWVRHVSTQVAAYARIMHRDGFVHNDLKWRNLLVDNGPRPIVYLIDCPNGAHWLRPFLDYRIVKDLACLDKVAKHVLTRTQRLRFYLDYLGHDRLTDVDKRQLRKVLKFFTGRE</sequence>
<dbReference type="SUPFAM" id="SSF56112">
    <property type="entry name" value="Protein kinase-like (PK-like)"/>
    <property type="match status" value="1"/>
</dbReference>
<dbReference type="Proteomes" id="UP000187526">
    <property type="component" value="Unassembled WGS sequence"/>
</dbReference>
<keyword evidence="2" id="KW-1185">Reference proteome</keyword>
<dbReference type="EMBL" id="MTHD01000003">
    <property type="protein sequence ID" value="OMG53591.1"/>
    <property type="molecule type" value="Genomic_DNA"/>
</dbReference>
<dbReference type="Pfam" id="PF06293">
    <property type="entry name" value="Kdo"/>
    <property type="match status" value="1"/>
</dbReference>
<dbReference type="Gene3D" id="1.10.510.10">
    <property type="entry name" value="Transferase(Phosphotransferase) domain 1"/>
    <property type="match status" value="1"/>
</dbReference>
<evidence type="ECO:0000313" key="2">
    <source>
        <dbReference type="Proteomes" id="UP000187526"/>
    </source>
</evidence>
<dbReference type="GO" id="GO:0016301">
    <property type="term" value="F:kinase activity"/>
    <property type="evidence" value="ECO:0007669"/>
    <property type="project" value="UniProtKB-KW"/>
</dbReference>
<keyword evidence="1" id="KW-0418">Kinase</keyword>
<protein>
    <submittedName>
        <fullName evidence="1">Heptose kinase</fullName>
    </submittedName>
</protein>
<organism evidence="1 2">
    <name type="scientific">Azonexus hydrophilus</name>
    <dbReference type="NCBI Taxonomy" id="418702"/>
    <lineage>
        <taxon>Bacteria</taxon>
        <taxon>Pseudomonadati</taxon>
        <taxon>Pseudomonadota</taxon>
        <taxon>Betaproteobacteria</taxon>
        <taxon>Rhodocyclales</taxon>
        <taxon>Azonexaceae</taxon>
        <taxon>Azonexus</taxon>
    </lineage>
</organism>
<keyword evidence="1" id="KW-0808">Transferase</keyword>
<name>A0A1R1I4C0_9RHOO</name>
<evidence type="ECO:0000313" key="1">
    <source>
        <dbReference type="EMBL" id="OMG53591.1"/>
    </source>
</evidence>
<comment type="caution">
    <text evidence="1">The sequence shown here is derived from an EMBL/GenBank/DDBJ whole genome shotgun (WGS) entry which is preliminary data.</text>
</comment>
<dbReference type="AlphaFoldDB" id="A0A1R1I4C0"/>
<reference evidence="1 2" key="1">
    <citation type="submission" date="2016-10" db="EMBL/GenBank/DDBJ databases">
        <title>Alkaliphiles isolated from bioreactors.</title>
        <authorList>
            <person name="Salah Z."/>
            <person name="Rout S.P."/>
            <person name="Humphreys P.N."/>
        </authorList>
    </citation>
    <scope>NUCLEOTIDE SEQUENCE [LARGE SCALE GENOMIC DNA]</scope>
    <source>
        <strain evidence="1 2">ZS02</strain>
    </source>
</reference>
<proteinExistence type="predicted"/>
<dbReference type="OrthoDB" id="5608193at2"/>